<dbReference type="Gene3D" id="3.30.450.40">
    <property type="match status" value="1"/>
</dbReference>
<sequence length="451" mass="47334">MLMFEQPVRYVAQPPLGQLDDSTLLATARERAAYLADASKQLAGSLNPDRTLRRALHVTVPAVADWAQILLPTRTGVRYTAVRADEPDRFVSEEGVRPPLGDISGHGRILTTGRHELMHVLADGHVPEIVAATVPEGQLRDGLLGLRPADLLVLPLTARGTTFGTLTLARRAGRGFESEDVAVAVEITGRIAIALDTARVYAEQAHVAEVLAASLRAPELPDTPDLAIGARMRAAMHAAEIGGDFFDVFGEPGDWSVLLGDVAGKGAEAAILTGQARHTVRGAAYYDRRPAELLRVLNAALFAGADRAQPASRFLTALSARVTTSPDGSLSVRIASAGHPRPLVIRTSGVVEEVPVKGLLCGALRTARYTEVEQELAPGDMMLLFTDGVPDAIGSGGRFGLGRLSQLAAGYAGSGPHALAEAVDIAVAEYSGAGLAPTDDVAVLAFGGVRQ</sequence>
<dbReference type="SMART" id="SM00065">
    <property type="entry name" value="GAF"/>
    <property type="match status" value="1"/>
</dbReference>
<dbReference type="PANTHER" id="PTHR43156:SF2">
    <property type="entry name" value="STAGE II SPORULATION PROTEIN E"/>
    <property type="match status" value="1"/>
</dbReference>
<dbReference type="PANTHER" id="PTHR43156">
    <property type="entry name" value="STAGE II SPORULATION PROTEIN E-RELATED"/>
    <property type="match status" value="1"/>
</dbReference>
<accession>A0ABN0UXC3</accession>
<dbReference type="SUPFAM" id="SSF55781">
    <property type="entry name" value="GAF domain-like"/>
    <property type="match status" value="1"/>
</dbReference>
<dbReference type="EMBL" id="BAAAGX010000023">
    <property type="protein sequence ID" value="GAA0264420.1"/>
    <property type="molecule type" value="Genomic_DNA"/>
</dbReference>
<dbReference type="InterPro" id="IPR029016">
    <property type="entry name" value="GAF-like_dom_sf"/>
</dbReference>
<organism evidence="4 5">
    <name type="scientific">Cryptosporangium japonicum</name>
    <dbReference type="NCBI Taxonomy" id="80872"/>
    <lineage>
        <taxon>Bacteria</taxon>
        <taxon>Bacillati</taxon>
        <taxon>Actinomycetota</taxon>
        <taxon>Actinomycetes</taxon>
        <taxon>Cryptosporangiales</taxon>
        <taxon>Cryptosporangiaceae</taxon>
        <taxon>Cryptosporangium</taxon>
    </lineage>
</organism>
<evidence type="ECO:0000313" key="5">
    <source>
        <dbReference type="Proteomes" id="UP001500967"/>
    </source>
</evidence>
<evidence type="ECO:0000256" key="1">
    <source>
        <dbReference type="ARBA" id="ARBA00022801"/>
    </source>
</evidence>
<evidence type="ECO:0000259" key="3">
    <source>
        <dbReference type="SMART" id="SM00331"/>
    </source>
</evidence>
<dbReference type="Gene3D" id="3.60.40.10">
    <property type="entry name" value="PPM-type phosphatase domain"/>
    <property type="match status" value="1"/>
</dbReference>
<dbReference type="SMART" id="SM00331">
    <property type="entry name" value="PP2C_SIG"/>
    <property type="match status" value="1"/>
</dbReference>
<comment type="caution">
    <text evidence="4">The sequence shown here is derived from an EMBL/GenBank/DDBJ whole genome shotgun (WGS) entry which is preliminary data.</text>
</comment>
<evidence type="ECO:0008006" key="6">
    <source>
        <dbReference type="Google" id="ProtNLM"/>
    </source>
</evidence>
<dbReference type="SUPFAM" id="SSF81606">
    <property type="entry name" value="PP2C-like"/>
    <property type="match status" value="1"/>
</dbReference>
<dbReference type="Pfam" id="PF01590">
    <property type="entry name" value="GAF"/>
    <property type="match status" value="1"/>
</dbReference>
<keyword evidence="5" id="KW-1185">Reference proteome</keyword>
<evidence type="ECO:0000313" key="4">
    <source>
        <dbReference type="EMBL" id="GAA0264420.1"/>
    </source>
</evidence>
<dbReference type="InterPro" id="IPR003018">
    <property type="entry name" value="GAF"/>
</dbReference>
<dbReference type="InterPro" id="IPR052016">
    <property type="entry name" value="Bact_Sigma-Reg"/>
</dbReference>
<protein>
    <recommendedName>
        <fullName evidence="6">Serine phosphatase RsbU (Regulator of sigma subunit)</fullName>
    </recommendedName>
</protein>
<dbReference type="Proteomes" id="UP001500967">
    <property type="component" value="Unassembled WGS sequence"/>
</dbReference>
<evidence type="ECO:0000259" key="2">
    <source>
        <dbReference type="SMART" id="SM00065"/>
    </source>
</evidence>
<feature type="domain" description="GAF" evidence="2">
    <location>
        <begin position="20"/>
        <end position="205"/>
    </location>
</feature>
<reference evidence="4 5" key="1">
    <citation type="journal article" date="2019" name="Int. J. Syst. Evol. Microbiol.">
        <title>The Global Catalogue of Microorganisms (GCM) 10K type strain sequencing project: providing services to taxonomists for standard genome sequencing and annotation.</title>
        <authorList>
            <consortium name="The Broad Institute Genomics Platform"/>
            <consortium name="The Broad Institute Genome Sequencing Center for Infectious Disease"/>
            <person name="Wu L."/>
            <person name="Ma J."/>
        </authorList>
    </citation>
    <scope>NUCLEOTIDE SEQUENCE [LARGE SCALE GENOMIC DNA]</scope>
    <source>
        <strain evidence="4 5">JCM 10425</strain>
    </source>
</reference>
<dbReference type="InterPro" id="IPR001932">
    <property type="entry name" value="PPM-type_phosphatase-like_dom"/>
</dbReference>
<keyword evidence="1" id="KW-0378">Hydrolase</keyword>
<dbReference type="Pfam" id="PF07228">
    <property type="entry name" value="SpoIIE"/>
    <property type="match status" value="1"/>
</dbReference>
<feature type="domain" description="PPM-type phosphatase" evidence="3">
    <location>
        <begin position="223"/>
        <end position="448"/>
    </location>
</feature>
<name>A0ABN0UXC3_9ACTN</name>
<gene>
    <name evidence="4" type="ORF">GCM10009539_58460</name>
</gene>
<dbReference type="InterPro" id="IPR036457">
    <property type="entry name" value="PPM-type-like_dom_sf"/>
</dbReference>
<proteinExistence type="predicted"/>